<keyword evidence="9" id="KW-1185">Reference proteome</keyword>
<protein>
    <submittedName>
        <fullName evidence="8">Chromate transporter, chromate ion transporter (CHR) family</fullName>
    </submittedName>
</protein>
<evidence type="ECO:0000256" key="3">
    <source>
        <dbReference type="ARBA" id="ARBA00022475"/>
    </source>
</evidence>
<dbReference type="RefSeq" id="WP_021096909.1">
    <property type="nucleotide sequence ID" value="NZ_KE557320.1"/>
</dbReference>
<dbReference type="InterPro" id="IPR014047">
    <property type="entry name" value="Chr_Tranpt_l_chain"/>
</dbReference>
<feature type="transmembrane region" description="Helical" evidence="7">
    <location>
        <begin position="271"/>
        <end position="293"/>
    </location>
</feature>
<feature type="transmembrane region" description="Helical" evidence="7">
    <location>
        <begin position="339"/>
        <end position="364"/>
    </location>
</feature>
<feature type="transmembrane region" description="Helical" evidence="7">
    <location>
        <begin position="385"/>
        <end position="402"/>
    </location>
</feature>
<dbReference type="OrthoDB" id="8969999at2"/>
<feature type="transmembrane region" description="Helical" evidence="7">
    <location>
        <begin position="305"/>
        <end position="327"/>
    </location>
</feature>
<organism evidence="8 9">
    <name type="scientific">Rubellimicrobium thermophilum DSM 16684</name>
    <dbReference type="NCBI Taxonomy" id="1123069"/>
    <lineage>
        <taxon>Bacteria</taxon>
        <taxon>Pseudomonadati</taxon>
        <taxon>Pseudomonadota</taxon>
        <taxon>Alphaproteobacteria</taxon>
        <taxon>Rhodobacterales</taxon>
        <taxon>Roseobacteraceae</taxon>
        <taxon>Rubellimicrobium</taxon>
    </lineage>
</organism>
<keyword evidence="5 7" id="KW-1133">Transmembrane helix</keyword>
<comment type="similarity">
    <text evidence="2">Belongs to the chromate ion transporter (CHR) (TC 2.A.51) family.</text>
</comment>
<feature type="transmembrane region" description="Helical" evidence="7">
    <location>
        <begin position="408"/>
        <end position="426"/>
    </location>
</feature>
<evidence type="ECO:0000256" key="6">
    <source>
        <dbReference type="ARBA" id="ARBA00023136"/>
    </source>
</evidence>
<dbReference type="PANTHER" id="PTHR33567:SF3">
    <property type="entry name" value="CHROMATE ION TRANSPORTER (EUROFUNG)"/>
    <property type="match status" value="1"/>
</dbReference>
<dbReference type="HOGENOM" id="CLU_018106_0_0_5"/>
<dbReference type="EMBL" id="AOLV01000009">
    <property type="protein sequence ID" value="EPX87135.1"/>
    <property type="molecule type" value="Genomic_DNA"/>
</dbReference>
<dbReference type="Pfam" id="PF02417">
    <property type="entry name" value="Chromate_transp"/>
    <property type="match status" value="2"/>
</dbReference>
<evidence type="ECO:0000256" key="1">
    <source>
        <dbReference type="ARBA" id="ARBA00004651"/>
    </source>
</evidence>
<dbReference type="PATRIC" id="fig|1123069.3.peg.775"/>
<keyword evidence="4 7" id="KW-0812">Transmembrane</keyword>
<accession>S9SAH3</accession>
<evidence type="ECO:0000256" key="4">
    <source>
        <dbReference type="ARBA" id="ARBA00022692"/>
    </source>
</evidence>
<proteinExistence type="inferred from homology"/>
<dbReference type="PANTHER" id="PTHR33567">
    <property type="entry name" value="CHROMATE ION TRANSPORTER (EUROFUNG)"/>
    <property type="match status" value="1"/>
</dbReference>
<comment type="caution">
    <text evidence="8">The sequence shown here is derived from an EMBL/GenBank/DDBJ whole genome shotgun (WGS) entry which is preliminary data.</text>
</comment>
<keyword evidence="6 7" id="KW-0472">Membrane</keyword>
<dbReference type="STRING" id="1123069.ruthe_00805"/>
<reference evidence="8 9" key="1">
    <citation type="journal article" date="2013" name="Stand. Genomic Sci.">
        <title>Genome sequence of the reddish-pigmented Rubellimicrobium thermophilum type strain (DSM 16684(T)), a member of the Roseobacter clade.</title>
        <authorList>
            <person name="Fiebig A."/>
            <person name="Riedel T."/>
            <person name="Gronow S."/>
            <person name="Petersen J."/>
            <person name="Klenk H.P."/>
            <person name="Goker M."/>
        </authorList>
    </citation>
    <scope>NUCLEOTIDE SEQUENCE [LARGE SCALE GENOMIC DNA]</scope>
    <source>
        <strain evidence="8 9">DSM 16684</strain>
    </source>
</reference>
<feature type="transmembrane region" description="Helical" evidence="7">
    <location>
        <begin position="20"/>
        <end position="38"/>
    </location>
</feature>
<evidence type="ECO:0000313" key="9">
    <source>
        <dbReference type="Proteomes" id="UP000015346"/>
    </source>
</evidence>
<sequence length="427" mass="44928">MSTESGLPRTPPGLGEIARLFLHVGMVSFGGPAGQIALMHRELVARRGWLAEEEFLRALSFCMMLPGPEAMQLATYAGWRLGGIRGGLVAGGLFVLPGAAMIFLLAFAYGALIRHPLVAAMFLGIKATVVAIVLGAIAGMTRRALRSHRDRLIAALSFLGLVALAMPFPLVVLLAGLFGFLATSDRAFPTARPVSVTFAAIITIVGLVLWWMPVLWATLTDSPLLQEIGLFYSRLAVVTFGGAYAVLGYLAQEVVEIRGWVTTPQLMDALGLAETTPGPLILVTTFVAILAGLNQGSPSLAAMGGLMALWVTFVPCFIWILAGAPFVDWLNAQPRLRSALAAIMAAVVGVIANLSFLFAIHVAFGSVGTVTAGPIRMAWPDIGSLQPLATGLVLLACWLLLIRGLPMIPTLMMVSAAAGLLHLAGAG</sequence>
<keyword evidence="3" id="KW-1003">Cell membrane</keyword>
<dbReference type="PIRSF" id="PIRSF004810">
    <property type="entry name" value="ChrA"/>
    <property type="match status" value="1"/>
</dbReference>
<dbReference type="InterPro" id="IPR003370">
    <property type="entry name" value="Chromate_transpt"/>
</dbReference>
<feature type="transmembrane region" description="Helical" evidence="7">
    <location>
        <begin position="194"/>
        <end position="219"/>
    </location>
</feature>
<dbReference type="GO" id="GO:0015109">
    <property type="term" value="F:chromate transmembrane transporter activity"/>
    <property type="evidence" value="ECO:0007669"/>
    <property type="project" value="InterPro"/>
</dbReference>
<evidence type="ECO:0000313" key="8">
    <source>
        <dbReference type="EMBL" id="EPX87135.1"/>
    </source>
</evidence>
<name>S9SAH3_9RHOB</name>
<evidence type="ECO:0000256" key="5">
    <source>
        <dbReference type="ARBA" id="ARBA00022989"/>
    </source>
</evidence>
<dbReference type="Proteomes" id="UP000015346">
    <property type="component" value="Unassembled WGS sequence"/>
</dbReference>
<evidence type="ECO:0000256" key="7">
    <source>
        <dbReference type="SAM" id="Phobius"/>
    </source>
</evidence>
<gene>
    <name evidence="8" type="ORF">ruthe_00805</name>
</gene>
<evidence type="ECO:0000256" key="2">
    <source>
        <dbReference type="ARBA" id="ARBA00005262"/>
    </source>
</evidence>
<comment type="subcellular location">
    <subcellularLocation>
        <location evidence="1">Cell membrane</location>
        <topology evidence="1">Multi-pass membrane protein</topology>
    </subcellularLocation>
</comment>
<dbReference type="AlphaFoldDB" id="S9SAH3"/>
<dbReference type="NCBIfam" id="TIGR00937">
    <property type="entry name" value="2A51"/>
    <property type="match status" value="1"/>
</dbReference>
<dbReference type="GO" id="GO:0005886">
    <property type="term" value="C:plasma membrane"/>
    <property type="evidence" value="ECO:0007669"/>
    <property type="project" value="UniProtKB-SubCell"/>
</dbReference>
<feature type="transmembrane region" description="Helical" evidence="7">
    <location>
        <begin position="88"/>
        <end position="112"/>
    </location>
</feature>
<feature type="transmembrane region" description="Helical" evidence="7">
    <location>
        <begin position="118"/>
        <end position="140"/>
    </location>
</feature>
<feature type="transmembrane region" description="Helical" evidence="7">
    <location>
        <begin position="231"/>
        <end position="251"/>
    </location>
</feature>
<feature type="transmembrane region" description="Helical" evidence="7">
    <location>
        <begin position="152"/>
        <end position="182"/>
    </location>
</feature>